<sequence>MAGSKVLVFGGTGPAGICLLRELLHRKHQVVAYVRNPSKIPQDLAANPLLEIIQGQLSDLSALEAAVAQAGSIISLVGPSSVRIPDPNPYIPFYSSLFPLMRKHGVKRILAMSTVSAPDEQDGFALIRWLLVTLISLFLPAPYHTMLGIAKVFREEATGLDWTVFRLGMLPGGSDEASWAKDRGEAVFAGYIGGEWKSWIKRGALARWLVDTVEVEGDGAGQWIGKLPAVSKGKGGKVRTE</sequence>
<organism evidence="3 4">
    <name type="scientific">Coniochaeta ligniaria NRRL 30616</name>
    <dbReference type="NCBI Taxonomy" id="1408157"/>
    <lineage>
        <taxon>Eukaryota</taxon>
        <taxon>Fungi</taxon>
        <taxon>Dikarya</taxon>
        <taxon>Ascomycota</taxon>
        <taxon>Pezizomycotina</taxon>
        <taxon>Sordariomycetes</taxon>
        <taxon>Sordariomycetidae</taxon>
        <taxon>Coniochaetales</taxon>
        <taxon>Coniochaetaceae</taxon>
        <taxon>Coniochaeta</taxon>
    </lineage>
</organism>
<accession>A0A1J7I4Z2</accession>
<comment type="similarity">
    <text evidence="1">Belongs to the avfA family.</text>
</comment>
<dbReference type="PANTHER" id="PTHR43355:SF2">
    <property type="entry name" value="FLAVIN REDUCTASE (NADPH)"/>
    <property type="match status" value="1"/>
</dbReference>
<reference evidence="3 4" key="1">
    <citation type="submission" date="2016-10" db="EMBL/GenBank/DDBJ databases">
        <title>Draft genome sequence of Coniochaeta ligniaria NRRL30616, a lignocellulolytic fungus for bioabatement of inhibitors in plant biomass hydrolysates.</title>
        <authorList>
            <consortium name="DOE Joint Genome Institute"/>
            <person name="Jimenez D.J."/>
            <person name="Hector R.E."/>
            <person name="Riley R."/>
            <person name="Sun H."/>
            <person name="Grigoriev I.V."/>
            <person name="Van Elsas J.D."/>
            <person name="Nichols N.N."/>
        </authorList>
    </citation>
    <scope>NUCLEOTIDE SEQUENCE [LARGE SCALE GENOMIC DNA]</scope>
    <source>
        <strain evidence="3 4">NRRL 30616</strain>
    </source>
</reference>
<dbReference type="Pfam" id="PF13460">
    <property type="entry name" value="NAD_binding_10"/>
    <property type="match status" value="1"/>
</dbReference>
<dbReference type="InterPro" id="IPR036291">
    <property type="entry name" value="NAD(P)-bd_dom_sf"/>
</dbReference>
<dbReference type="InParanoid" id="A0A1J7I4Z2"/>
<keyword evidence="4" id="KW-1185">Reference proteome</keyword>
<evidence type="ECO:0000256" key="1">
    <source>
        <dbReference type="ARBA" id="ARBA00038376"/>
    </source>
</evidence>
<dbReference type="PANTHER" id="PTHR43355">
    <property type="entry name" value="FLAVIN REDUCTASE (NADPH)"/>
    <property type="match status" value="1"/>
</dbReference>
<dbReference type="AlphaFoldDB" id="A0A1J7I4Z2"/>
<evidence type="ECO:0000313" key="4">
    <source>
        <dbReference type="Proteomes" id="UP000182658"/>
    </source>
</evidence>
<name>A0A1J7I4Z2_9PEZI</name>
<dbReference type="Gene3D" id="3.40.50.720">
    <property type="entry name" value="NAD(P)-binding Rossmann-like Domain"/>
    <property type="match status" value="1"/>
</dbReference>
<proteinExistence type="inferred from homology"/>
<dbReference type="Proteomes" id="UP000182658">
    <property type="component" value="Unassembled WGS sequence"/>
</dbReference>
<dbReference type="EMBL" id="KV875111">
    <property type="protein sequence ID" value="OIW22703.1"/>
    <property type="molecule type" value="Genomic_DNA"/>
</dbReference>
<dbReference type="GO" id="GO:0016646">
    <property type="term" value="F:oxidoreductase activity, acting on the CH-NH group of donors, NAD or NADP as acceptor"/>
    <property type="evidence" value="ECO:0007669"/>
    <property type="project" value="TreeGrafter"/>
</dbReference>
<gene>
    <name evidence="3" type="ORF">CONLIGDRAFT_153228</name>
</gene>
<evidence type="ECO:0000259" key="2">
    <source>
        <dbReference type="Pfam" id="PF13460"/>
    </source>
</evidence>
<dbReference type="OrthoDB" id="10254221at2759"/>
<evidence type="ECO:0000313" key="3">
    <source>
        <dbReference type="EMBL" id="OIW22703.1"/>
    </source>
</evidence>
<dbReference type="InterPro" id="IPR016040">
    <property type="entry name" value="NAD(P)-bd_dom"/>
</dbReference>
<dbReference type="SUPFAM" id="SSF51735">
    <property type="entry name" value="NAD(P)-binding Rossmann-fold domains"/>
    <property type="match status" value="1"/>
</dbReference>
<dbReference type="InterPro" id="IPR051606">
    <property type="entry name" value="Polyketide_Oxido-like"/>
</dbReference>
<dbReference type="STRING" id="1408157.A0A1J7I4Z2"/>
<feature type="domain" description="NAD(P)-binding" evidence="2">
    <location>
        <begin position="10"/>
        <end position="186"/>
    </location>
</feature>
<protein>
    <submittedName>
        <fullName evidence="3">NAD(P)-binding protein</fullName>
    </submittedName>
</protein>